<accession>A0ABT8EEM2</accession>
<dbReference type="EMBL" id="JAJHNU010000001">
    <property type="protein sequence ID" value="MDN4119729.1"/>
    <property type="molecule type" value="Genomic_DNA"/>
</dbReference>
<evidence type="ECO:0000259" key="2">
    <source>
        <dbReference type="SMART" id="SM00849"/>
    </source>
</evidence>
<dbReference type="SUPFAM" id="SSF56281">
    <property type="entry name" value="Metallo-hydrolase/oxidoreductase"/>
    <property type="match status" value="1"/>
</dbReference>
<proteinExistence type="predicted"/>
<evidence type="ECO:0000313" key="4">
    <source>
        <dbReference type="Proteomes" id="UP001168613"/>
    </source>
</evidence>
<feature type="region of interest" description="Disordered" evidence="1">
    <location>
        <begin position="1"/>
        <end position="28"/>
    </location>
</feature>
<dbReference type="SMART" id="SM00849">
    <property type="entry name" value="Lactamase_B"/>
    <property type="match status" value="1"/>
</dbReference>
<name>A0ABT8EEM2_9BURK</name>
<feature type="domain" description="Metallo-beta-lactamase" evidence="2">
    <location>
        <begin position="50"/>
        <end position="225"/>
    </location>
</feature>
<comment type="caution">
    <text evidence="3">The sequence shown here is derived from an EMBL/GenBank/DDBJ whole genome shotgun (WGS) entry which is preliminary data.</text>
</comment>
<gene>
    <name evidence="3" type="ORF">LMS43_00350</name>
</gene>
<protein>
    <submittedName>
        <fullName evidence="3">MBL fold metallo-hydrolase</fullName>
    </submittedName>
</protein>
<feature type="compositionally biased region" description="Polar residues" evidence="1">
    <location>
        <begin position="1"/>
        <end position="18"/>
    </location>
</feature>
<organism evidence="3 4">
    <name type="scientific">Alcaligenes endophyticus</name>
    <dbReference type="NCBI Taxonomy" id="1929088"/>
    <lineage>
        <taxon>Bacteria</taxon>
        <taxon>Pseudomonadati</taxon>
        <taxon>Pseudomonadota</taxon>
        <taxon>Betaproteobacteria</taxon>
        <taxon>Burkholderiales</taxon>
        <taxon>Alcaligenaceae</taxon>
        <taxon>Alcaligenes</taxon>
    </lineage>
</organism>
<keyword evidence="4" id="KW-1185">Reference proteome</keyword>
<evidence type="ECO:0000256" key="1">
    <source>
        <dbReference type="SAM" id="MobiDB-lite"/>
    </source>
</evidence>
<reference evidence="3" key="1">
    <citation type="submission" date="2021-11" db="EMBL/GenBank/DDBJ databases">
        <title>Draft genome sequence of Alcaligenes endophyticus type strain CCUG 75668T.</title>
        <authorList>
            <person name="Salva-Serra F."/>
            <person name="Duran R.E."/>
            <person name="Seeger M."/>
            <person name="Moore E.R.B."/>
            <person name="Jaen-Luchoro D."/>
        </authorList>
    </citation>
    <scope>NUCLEOTIDE SEQUENCE</scope>
    <source>
        <strain evidence="3">CCUG 75668</strain>
    </source>
</reference>
<dbReference type="InterPro" id="IPR036866">
    <property type="entry name" value="RibonucZ/Hydroxyglut_hydro"/>
</dbReference>
<evidence type="ECO:0000313" key="3">
    <source>
        <dbReference type="EMBL" id="MDN4119729.1"/>
    </source>
</evidence>
<dbReference type="InterPro" id="IPR001279">
    <property type="entry name" value="Metallo-B-lactamas"/>
</dbReference>
<dbReference type="Gene3D" id="3.60.15.10">
    <property type="entry name" value="Ribonuclease Z/Hydroxyacylglutathione hydrolase-like"/>
    <property type="match status" value="2"/>
</dbReference>
<dbReference type="Proteomes" id="UP001168613">
    <property type="component" value="Unassembled WGS sequence"/>
</dbReference>
<sequence>MNETITTGLLDTGLQSPTRPGPYLGAAQSTGRKAVSQARVTVLSGLGEKRPAAILVEARGLRILLDAGGALHPGQSCDWYQGLDLDAVLLTQDQQDHAGGVKYLPEHIPIYASAATARCLPPGRIWRELPMQGFTYIDDIAIQTGRSGQALGGVWLHLDIGGGVFYSGDFSCESLLYPFDVPPQAELALLDATYGLYDQTRLLASETLELLLLEKPALLPVPPSGRAVEIALWRHQAGCTDWSLDPACYENLTRLVYEGDDMLLPGIKQQLRDIMPQAAQFNPHAHLILAGEADGIGGEAGRLIREGQFSWADVADNQEQRYLIYTGYVPPHGPKGSHVLRWNVHPRLNDLRWVVNMVEPTYTVPLFTTIHDERDWTNGVGKSLSLQRSWSLADA</sequence>
<dbReference type="RefSeq" id="WP_266124644.1">
    <property type="nucleotide sequence ID" value="NZ_JAJHNU010000001.1"/>
</dbReference>